<proteinExistence type="predicted"/>
<dbReference type="Proteomes" id="UP000604730">
    <property type="component" value="Unassembled WGS sequence"/>
</dbReference>
<evidence type="ECO:0000313" key="2">
    <source>
        <dbReference type="Proteomes" id="UP000604730"/>
    </source>
</evidence>
<dbReference type="RefSeq" id="WP_208429919.1">
    <property type="nucleotide sequence ID" value="NZ_JAEPRJ010000001.1"/>
</dbReference>
<name>A0ABS1J2X7_9FIRM</name>
<comment type="caution">
    <text evidence="1">The sequence shown here is derived from an EMBL/GenBank/DDBJ whole genome shotgun (WGS) entry which is preliminary data.</text>
</comment>
<gene>
    <name evidence="1" type="ORF">JJN12_12040</name>
</gene>
<protein>
    <submittedName>
        <fullName evidence="1">Uncharacterized protein</fullName>
    </submittedName>
</protein>
<accession>A0ABS1J2X7</accession>
<keyword evidence="2" id="KW-1185">Reference proteome</keyword>
<reference evidence="1 2" key="1">
    <citation type="submission" date="2021-01" db="EMBL/GenBank/DDBJ databases">
        <title>Isolation and description of Catonella massiliensis sp. nov., a novel Catonella species, isolated from a stable periodontitis subject.</title>
        <authorList>
            <person name="Antezack A."/>
            <person name="Boxberger M."/>
            <person name="La Scola B."/>
            <person name="Monnet-Corti V."/>
        </authorList>
    </citation>
    <scope>NUCLEOTIDE SEQUENCE [LARGE SCALE GENOMIC DNA]</scope>
    <source>
        <strain evidence="1 2">Marseille-Q4567</strain>
    </source>
</reference>
<sequence length="80" mass="9683">MKYIVTAKHCKYSVSDDVYKIFNHKLYTVTLESYPENMNEDTFLIDKSRYKWMSIEEMERDERVMEVNEEIVAFVKAKCQ</sequence>
<evidence type="ECO:0000313" key="1">
    <source>
        <dbReference type="EMBL" id="MBK5898505.1"/>
    </source>
</evidence>
<organism evidence="1 2">
    <name type="scientific">Catonella massiliensis</name>
    <dbReference type="NCBI Taxonomy" id="2799636"/>
    <lineage>
        <taxon>Bacteria</taxon>
        <taxon>Bacillati</taxon>
        <taxon>Bacillota</taxon>
        <taxon>Clostridia</taxon>
        <taxon>Lachnospirales</taxon>
        <taxon>Lachnospiraceae</taxon>
        <taxon>Catonella</taxon>
    </lineage>
</organism>
<dbReference type="EMBL" id="JAEPRJ010000001">
    <property type="protein sequence ID" value="MBK5898505.1"/>
    <property type="molecule type" value="Genomic_DNA"/>
</dbReference>